<dbReference type="PANTHER" id="PTHR12197:SF282">
    <property type="entry name" value="SET DOMAIN-CONTAINING PROTEIN"/>
    <property type="match status" value="1"/>
</dbReference>
<dbReference type="Proteomes" id="UP000239649">
    <property type="component" value="Unassembled WGS sequence"/>
</dbReference>
<evidence type="ECO:0000259" key="2">
    <source>
        <dbReference type="Pfam" id="PF00856"/>
    </source>
</evidence>
<organism evidence="3 4">
    <name type="scientific">Micractinium conductrix</name>
    <dbReference type="NCBI Taxonomy" id="554055"/>
    <lineage>
        <taxon>Eukaryota</taxon>
        <taxon>Viridiplantae</taxon>
        <taxon>Chlorophyta</taxon>
        <taxon>core chlorophytes</taxon>
        <taxon>Trebouxiophyceae</taxon>
        <taxon>Chlorellales</taxon>
        <taxon>Chlorellaceae</taxon>
        <taxon>Chlorella clade</taxon>
        <taxon>Micractinium</taxon>
    </lineage>
</organism>
<name>A0A2P6VGT2_9CHLO</name>
<evidence type="ECO:0000313" key="4">
    <source>
        <dbReference type="Proteomes" id="UP000239649"/>
    </source>
</evidence>
<proteinExistence type="predicted"/>
<comment type="caution">
    <text evidence="3">The sequence shown here is derived from an EMBL/GenBank/DDBJ whole genome shotgun (WGS) entry which is preliminary data.</text>
</comment>
<dbReference type="InterPro" id="IPR001214">
    <property type="entry name" value="SET_dom"/>
</dbReference>
<dbReference type="Gene3D" id="1.10.220.160">
    <property type="match status" value="1"/>
</dbReference>
<protein>
    <submittedName>
        <fullName evidence="3">SET domain-containing</fullName>
    </submittedName>
</protein>
<dbReference type="CDD" id="cd20071">
    <property type="entry name" value="SET_SMYD"/>
    <property type="match status" value="1"/>
</dbReference>
<dbReference type="Gene3D" id="2.170.270.10">
    <property type="entry name" value="SET domain"/>
    <property type="match status" value="1"/>
</dbReference>
<dbReference type="PANTHER" id="PTHR12197">
    <property type="entry name" value="HISTONE-LYSINE N-METHYLTRANSFERASE SMYD"/>
    <property type="match status" value="1"/>
</dbReference>
<dbReference type="SUPFAM" id="SSF82199">
    <property type="entry name" value="SET domain"/>
    <property type="match status" value="1"/>
</dbReference>
<evidence type="ECO:0000256" key="1">
    <source>
        <dbReference type="SAM" id="MobiDB-lite"/>
    </source>
</evidence>
<evidence type="ECO:0000313" key="3">
    <source>
        <dbReference type="EMBL" id="PSC73293.1"/>
    </source>
</evidence>
<dbReference type="Gene3D" id="6.10.140.2220">
    <property type="match status" value="1"/>
</dbReference>
<dbReference type="STRING" id="554055.A0A2P6VGT2"/>
<feature type="region of interest" description="Disordered" evidence="1">
    <location>
        <begin position="359"/>
        <end position="429"/>
    </location>
</feature>
<dbReference type="InterPro" id="IPR046341">
    <property type="entry name" value="SET_dom_sf"/>
</dbReference>
<dbReference type="Pfam" id="PF00856">
    <property type="entry name" value="SET"/>
    <property type="match status" value="1"/>
</dbReference>
<reference evidence="3 4" key="1">
    <citation type="journal article" date="2018" name="Plant J.">
        <title>Genome sequences of Chlorella sorokiniana UTEX 1602 and Micractinium conductrix SAG 241.80: implications to maltose excretion by a green alga.</title>
        <authorList>
            <person name="Arriola M.B."/>
            <person name="Velmurugan N."/>
            <person name="Zhang Y."/>
            <person name="Plunkett M.H."/>
            <person name="Hondzo H."/>
            <person name="Barney B.M."/>
        </authorList>
    </citation>
    <scope>NUCLEOTIDE SEQUENCE [LARGE SCALE GENOMIC DNA]</scope>
    <source>
        <strain evidence="3 4">SAG 241.80</strain>
    </source>
</reference>
<accession>A0A2P6VGT2</accession>
<dbReference type="EMBL" id="LHPF02000007">
    <property type="protein sequence ID" value="PSC73293.1"/>
    <property type="molecule type" value="Genomic_DNA"/>
</dbReference>
<feature type="domain" description="SET" evidence="2">
    <location>
        <begin position="42"/>
        <end position="295"/>
    </location>
</feature>
<dbReference type="OrthoDB" id="513752at2759"/>
<sequence>MVTTAASPQKKKKGKKFVPLPTLEAAAGQLAWRLGFSAKLGRHAVADMDLPAGTLILTEKPVVAIPRSKLAGHVCHACFRPLASPVESKAGFNPCLPRYCAPCKGGSPDLLALDSKLAGLRIKLNDIAKEHPVEHELLHLLVLLDVRRSTAASAKPAQPATPSLADETPVLRCSVADADAVASPWERKAEAWRKAVTAALRPLHKELVALEESGALEGYRASRLEQLQSDAAMLICNLTGVGAEGASQEAGVGLFPAGAALNHSCRPNCISVPIGQTMYVRTIVDVPAGAQLTVCHVQAYDPRPVRQAALLQERGLKCACERCSEPLAKSTDRFLEGVWCMNCTTDVLLALPPGTPEAQAAAAQYEEELAAAEAEEEAAARKKGGKKQQQEGAAANGGGAAAAAAPELAGPEGGKAAAEGEGKEEEGEAAKVDKWWRCAGCGHVELAHNTAANGPGDVVGQADKMWQQGAMLYQMKVPQLMPQAEAFLQSLQQGMDGRLHPYHTRVIDSLAPLINLALRRGDALSVFNYSVALWEAENAVQARYSLHQLQYLSAIVDTSAAKATHAQSAVVKRQFEKKLKAAMTTAAEIRRVLLGKSS</sequence>
<dbReference type="AlphaFoldDB" id="A0A2P6VGT2"/>
<dbReference type="InterPro" id="IPR050869">
    <property type="entry name" value="H3K4_H4K5_MeTrfase"/>
</dbReference>
<feature type="compositionally biased region" description="Acidic residues" evidence="1">
    <location>
        <begin position="365"/>
        <end position="377"/>
    </location>
</feature>
<feature type="compositionally biased region" description="Low complexity" evidence="1">
    <location>
        <begin position="401"/>
        <end position="419"/>
    </location>
</feature>
<gene>
    <name evidence="3" type="ORF">C2E20_3419</name>
</gene>
<keyword evidence="4" id="KW-1185">Reference proteome</keyword>